<sequence length="539" mass="60286">MRLLCSIICCCLLISGFAQSDTTTHLKSGVPVKPFGDTLFFIYNQIGPLVPTERAAQIERKIKRLTENPLFSPDSLLISPNEANLDVSYGDEILFSVTAKDSAVLHLSKDSIARYNAGRIGSAVSNYQQEFGWKAILHRFLWLAVVLIAFTGLVILINFIFRRIKMRLVKRKDSLFKGLHVSGYALMNPSRQLAFAFMVLRIIRIAVILLVLYLTLPIIFSIFPWTEGLADTLLHWTLDPLKAILKQTLAYLPKLLTILVIYLITRGLVRLVGFLSKEVANGNLVIKGFYADWARPTASGIKFLLYAFMFVIIFPYLPGSDSKVFQGVSVFLGILFSLGSSSAISNIIAGFVITYMRPFRIGDRIRLGEITGDVIEKSLLVTRLRTIKNEEITVPNASILNGHTINYSTSSKELGLILHTTVTIGYEVPWNVVHDLLIKAAMETDGLLKDKTPFVLQTALNDFAVAYEINAYTDQPNKMAVIYSELHRQIHIAFNNAGVEVMSPHYYAHRDGNHSTVSAEQLPKDYQAPPFHVNISAKD</sequence>
<reference evidence="11 12" key="1">
    <citation type="submission" date="2016-11" db="EMBL/GenBank/DDBJ databases">
        <authorList>
            <person name="Jaros S."/>
            <person name="Januszkiewicz K."/>
            <person name="Wedrychowicz H."/>
        </authorList>
    </citation>
    <scope>NUCLEOTIDE SEQUENCE [LARGE SCALE GENOMIC DNA]</scope>
    <source>
        <strain evidence="11 12">DSM 27406</strain>
    </source>
</reference>
<gene>
    <name evidence="11" type="ORF">SAMN05444266_105461</name>
</gene>
<keyword evidence="6 7" id="KW-0472">Membrane</keyword>
<feature type="signal peptide" evidence="8">
    <location>
        <begin position="1"/>
        <end position="20"/>
    </location>
</feature>
<dbReference type="Pfam" id="PF21082">
    <property type="entry name" value="MS_channel_3rd"/>
    <property type="match status" value="1"/>
</dbReference>
<dbReference type="SUPFAM" id="SSF50182">
    <property type="entry name" value="Sm-like ribonucleoproteins"/>
    <property type="match status" value="1"/>
</dbReference>
<evidence type="ECO:0000256" key="4">
    <source>
        <dbReference type="ARBA" id="ARBA00022692"/>
    </source>
</evidence>
<keyword evidence="5 7" id="KW-1133">Transmembrane helix</keyword>
<keyword evidence="8" id="KW-0732">Signal</keyword>
<accession>A0A1M7EIQ2</accession>
<dbReference type="InterPro" id="IPR049278">
    <property type="entry name" value="MS_channel_C"/>
</dbReference>
<dbReference type="InterPro" id="IPR011066">
    <property type="entry name" value="MscS_channel_C_sf"/>
</dbReference>
<dbReference type="GO" id="GO:0005886">
    <property type="term" value="C:plasma membrane"/>
    <property type="evidence" value="ECO:0007669"/>
    <property type="project" value="UniProtKB-SubCell"/>
</dbReference>
<evidence type="ECO:0000259" key="9">
    <source>
        <dbReference type="Pfam" id="PF00924"/>
    </source>
</evidence>
<feature type="transmembrane region" description="Helical" evidence="7">
    <location>
        <begin position="140"/>
        <end position="161"/>
    </location>
</feature>
<name>A0A1M7EIQ2_9BACT</name>
<evidence type="ECO:0000256" key="8">
    <source>
        <dbReference type="SAM" id="SignalP"/>
    </source>
</evidence>
<organism evidence="11 12">
    <name type="scientific">Chitinophaga jiangningensis</name>
    <dbReference type="NCBI Taxonomy" id="1419482"/>
    <lineage>
        <taxon>Bacteria</taxon>
        <taxon>Pseudomonadati</taxon>
        <taxon>Bacteroidota</taxon>
        <taxon>Chitinophagia</taxon>
        <taxon>Chitinophagales</taxon>
        <taxon>Chitinophagaceae</taxon>
        <taxon>Chitinophaga</taxon>
    </lineage>
</organism>
<dbReference type="Proteomes" id="UP000184420">
    <property type="component" value="Unassembled WGS sequence"/>
</dbReference>
<feature type="transmembrane region" description="Helical" evidence="7">
    <location>
        <begin position="202"/>
        <end position="223"/>
    </location>
</feature>
<evidence type="ECO:0000256" key="2">
    <source>
        <dbReference type="ARBA" id="ARBA00008017"/>
    </source>
</evidence>
<dbReference type="GO" id="GO:0008381">
    <property type="term" value="F:mechanosensitive monoatomic ion channel activity"/>
    <property type="evidence" value="ECO:0007669"/>
    <property type="project" value="InterPro"/>
</dbReference>
<dbReference type="Gene3D" id="2.30.30.60">
    <property type="match status" value="1"/>
</dbReference>
<comment type="subcellular location">
    <subcellularLocation>
        <location evidence="1">Cell membrane</location>
        <topology evidence="1">Multi-pass membrane protein</topology>
    </subcellularLocation>
</comment>
<feature type="chain" id="PRO_5012613131" evidence="8">
    <location>
        <begin position="21"/>
        <end position="539"/>
    </location>
</feature>
<evidence type="ECO:0000256" key="6">
    <source>
        <dbReference type="ARBA" id="ARBA00023136"/>
    </source>
</evidence>
<keyword evidence="12" id="KW-1185">Reference proteome</keyword>
<dbReference type="PANTHER" id="PTHR30221:SF18">
    <property type="entry name" value="SLL0590 PROTEIN"/>
    <property type="match status" value="1"/>
</dbReference>
<feature type="transmembrane region" description="Helical" evidence="7">
    <location>
        <begin position="331"/>
        <end position="356"/>
    </location>
</feature>
<dbReference type="InterPro" id="IPR045275">
    <property type="entry name" value="MscS_archaea/bacteria_type"/>
</dbReference>
<dbReference type="AlphaFoldDB" id="A0A1M7EIQ2"/>
<feature type="transmembrane region" description="Helical" evidence="7">
    <location>
        <begin position="243"/>
        <end position="264"/>
    </location>
</feature>
<dbReference type="InterPro" id="IPR010920">
    <property type="entry name" value="LSM_dom_sf"/>
</dbReference>
<keyword evidence="3" id="KW-1003">Cell membrane</keyword>
<evidence type="ECO:0000256" key="7">
    <source>
        <dbReference type="SAM" id="Phobius"/>
    </source>
</evidence>
<dbReference type="PANTHER" id="PTHR30221">
    <property type="entry name" value="SMALL-CONDUCTANCE MECHANOSENSITIVE CHANNEL"/>
    <property type="match status" value="1"/>
</dbReference>
<evidence type="ECO:0000256" key="1">
    <source>
        <dbReference type="ARBA" id="ARBA00004651"/>
    </source>
</evidence>
<comment type="similarity">
    <text evidence="2">Belongs to the MscS (TC 1.A.23) family.</text>
</comment>
<evidence type="ECO:0000256" key="5">
    <source>
        <dbReference type="ARBA" id="ARBA00022989"/>
    </source>
</evidence>
<keyword evidence="4 7" id="KW-0812">Transmembrane</keyword>
<feature type="domain" description="Mechanosensitive ion channel MscS C-terminal" evidence="10">
    <location>
        <begin position="420"/>
        <end position="500"/>
    </location>
</feature>
<dbReference type="OrthoDB" id="9809206at2"/>
<evidence type="ECO:0000259" key="10">
    <source>
        <dbReference type="Pfam" id="PF21082"/>
    </source>
</evidence>
<feature type="domain" description="Mechanosensitive ion channel MscS" evidence="9">
    <location>
        <begin position="343"/>
        <end position="408"/>
    </location>
</feature>
<protein>
    <submittedName>
        <fullName evidence="11">Mechanosensitive ion channel</fullName>
    </submittedName>
</protein>
<dbReference type="EMBL" id="FRBL01000005">
    <property type="protein sequence ID" value="SHL91583.1"/>
    <property type="molecule type" value="Genomic_DNA"/>
</dbReference>
<dbReference type="RefSeq" id="WP_073082563.1">
    <property type="nucleotide sequence ID" value="NZ_FRBL01000005.1"/>
</dbReference>
<evidence type="ECO:0000313" key="11">
    <source>
        <dbReference type="EMBL" id="SHL91583.1"/>
    </source>
</evidence>
<dbReference type="InterPro" id="IPR006685">
    <property type="entry name" value="MscS_channel_2nd"/>
</dbReference>
<feature type="transmembrane region" description="Helical" evidence="7">
    <location>
        <begin position="303"/>
        <end position="319"/>
    </location>
</feature>
<dbReference type="InterPro" id="IPR023408">
    <property type="entry name" value="MscS_beta-dom_sf"/>
</dbReference>
<dbReference type="SUPFAM" id="SSF82689">
    <property type="entry name" value="Mechanosensitive channel protein MscS (YggB), C-terminal domain"/>
    <property type="match status" value="1"/>
</dbReference>
<dbReference type="Gene3D" id="3.30.70.100">
    <property type="match status" value="1"/>
</dbReference>
<dbReference type="Pfam" id="PF00924">
    <property type="entry name" value="MS_channel_2nd"/>
    <property type="match status" value="1"/>
</dbReference>
<evidence type="ECO:0000313" key="12">
    <source>
        <dbReference type="Proteomes" id="UP000184420"/>
    </source>
</evidence>
<dbReference type="STRING" id="1419482.SAMN05444266_105461"/>
<proteinExistence type="inferred from homology"/>
<evidence type="ECO:0000256" key="3">
    <source>
        <dbReference type="ARBA" id="ARBA00022475"/>
    </source>
</evidence>